<evidence type="ECO:0000313" key="1">
    <source>
        <dbReference type="EMBL" id="OAY21880.1"/>
    </source>
</evidence>
<reference evidence="1" key="1">
    <citation type="submission" date="2016-02" db="EMBL/GenBank/DDBJ databases">
        <title>WGS assembly of Manihot esculenta.</title>
        <authorList>
            <person name="Bredeson J.V."/>
            <person name="Prochnik S.E."/>
            <person name="Lyons J.B."/>
            <person name="Schmutz J."/>
            <person name="Grimwood J."/>
            <person name="Vrebalov J."/>
            <person name="Bart R.S."/>
            <person name="Amuge T."/>
            <person name="Ferguson M.E."/>
            <person name="Green R."/>
            <person name="Putnam N."/>
            <person name="Stites J."/>
            <person name="Rounsley S."/>
            <person name="Rokhsar D.S."/>
        </authorList>
    </citation>
    <scope>NUCLEOTIDE SEQUENCE [LARGE SCALE GENOMIC DNA]</scope>
    <source>
        <tissue evidence="1">Leaf</tissue>
    </source>
</reference>
<accession>A0A199UAU7</accession>
<gene>
    <name evidence="1" type="ORF">MANES_S049700</name>
</gene>
<proteinExistence type="predicted"/>
<protein>
    <submittedName>
        <fullName evidence="1">Uncharacterized protein</fullName>
    </submittedName>
</protein>
<name>A0A199UAU7_MANES</name>
<organism evidence="1">
    <name type="scientific">Manihot esculenta</name>
    <name type="common">Cassava</name>
    <name type="synonym">Jatropha manihot</name>
    <dbReference type="NCBI Taxonomy" id="3983"/>
    <lineage>
        <taxon>Eukaryota</taxon>
        <taxon>Viridiplantae</taxon>
        <taxon>Streptophyta</taxon>
        <taxon>Embryophyta</taxon>
        <taxon>Tracheophyta</taxon>
        <taxon>Spermatophyta</taxon>
        <taxon>Magnoliopsida</taxon>
        <taxon>eudicotyledons</taxon>
        <taxon>Gunneridae</taxon>
        <taxon>Pentapetalae</taxon>
        <taxon>rosids</taxon>
        <taxon>fabids</taxon>
        <taxon>Malpighiales</taxon>
        <taxon>Euphorbiaceae</taxon>
        <taxon>Crotonoideae</taxon>
        <taxon>Manihoteae</taxon>
        <taxon>Manihot</taxon>
    </lineage>
</organism>
<sequence>MSCYLFFSVSFPWRMHRIAFFSLSPFMFLKKFLFKIFLSFSIMSSGVFVSAAINDVRHVYSVSSYSTLNPIIFDQNGAKNIS</sequence>
<dbReference type="AlphaFoldDB" id="A0A199UAU7"/>
<dbReference type="EMBL" id="KV450606">
    <property type="protein sequence ID" value="OAY21880.1"/>
    <property type="molecule type" value="Genomic_DNA"/>
</dbReference>